<dbReference type="Pfam" id="PF03544">
    <property type="entry name" value="TonB_C"/>
    <property type="match status" value="1"/>
</dbReference>
<evidence type="ECO:0000256" key="5">
    <source>
        <dbReference type="ARBA" id="ARBA00022475"/>
    </source>
</evidence>
<dbReference type="GO" id="GO:0030288">
    <property type="term" value="C:outer membrane-bounded periplasmic space"/>
    <property type="evidence" value="ECO:0007669"/>
    <property type="project" value="InterPro"/>
</dbReference>
<evidence type="ECO:0000313" key="16">
    <source>
        <dbReference type="EMBL" id="GFZ83542.1"/>
    </source>
</evidence>
<keyword evidence="4 13" id="KW-0813">Transport</keyword>
<evidence type="ECO:0000256" key="2">
    <source>
        <dbReference type="ARBA" id="ARBA00006555"/>
    </source>
</evidence>
<dbReference type="AlphaFoldDB" id="A0A916QM27"/>
<keyword evidence="5 13" id="KW-1003">Cell membrane</keyword>
<comment type="similarity">
    <text evidence="2 13">Belongs to the TonB family.</text>
</comment>
<feature type="chain" id="PRO_5037379250" description="Protein TonB" evidence="14">
    <location>
        <begin position="31"/>
        <end position="127"/>
    </location>
</feature>
<dbReference type="InterPro" id="IPR006260">
    <property type="entry name" value="TonB/TolA_C"/>
</dbReference>
<dbReference type="Gene3D" id="3.30.1150.10">
    <property type="match status" value="1"/>
</dbReference>
<evidence type="ECO:0000256" key="9">
    <source>
        <dbReference type="ARBA" id="ARBA00022927"/>
    </source>
</evidence>
<reference evidence="16" key="1">
    <citation type="journal article" date="2014" name="Int. J. Syst. Evol. Microbiol.">
        <title>Complete genome sequence of Corynebacterium casei LMG S-19264T (=DSM 44701T), isolated from a smear-ripened cheese.</title>
        <authorList>
            <consortium name="US DOE Joint Genome Institute (JGI-PGF)"/>
            <person name="Walter F."/>
            <person name="Albersmeier A."/>
            <person name="Kalinowski J."/>
            <person name="Ruckert C."/>
        </authorList>
    </citation>
    <scope>NUCLEOTIDE SEQUENCE</scope>
    <source>
        <strain evidence="16">CGMCC 1.15425</strain>
    </source>
</reference>
<dbReference type="PANTHER" id="PTHR33446">
    <property type="entry name" value="PROTEIN TONB-RELATED"/>
    <property type="match status" value="1"/>
</dbReference>
<feature type="signal peptide" evidence="14">
    <location>
        <begin position="1"/>
        <end position="30"/>
    </location>
</feature>
<dbReference type="Proteomes" id="UP000627715">
    <property type="component" value="Unassembled WGS sequence"/>
</dbReference>
<comment type="subunit">
    <text evidence="12">Homodimer. Forms a complex with the accessory proteins ExbB and ExbD.</text>
</comment>
<keyword evidence="10" id="KW-1133">Transmembrane helix</keyword>
<keyword evidence="7" id="KW-0812">Transmembrane</keyword>
<dbReference type="SUPFAM" id="SSF74653">
    <property type="entry name" value="TolA/TonB C-terminal domain"/>
    <property type="match status" value="1"/>
</dbReference>
<evidence type="ECO:0000256" key="4">
    <source>
        <dbReference type="ARBA" id="ARBA00022448"/>
    </source>
</evidence>
<dbReference type="GO" id="GO:0015891">
    <property type="term" value="P:siderophore transport"/>
    <property type="evidence" value="ECO:0007669"/>
    <property type="project" value="InterPro"/>
</dbReference>
<evidence type="ECO:0000256" key="3">
    <source>
        <dbReference type="ARBA" id="ARBA00022362"/>
    </source>
</evidence>
<dbReference type="PROSITE" id="PS52015">
    <property type="entry name" value="TONB_CTD"/>
    <property type="match status" value="1"/>
</dbReference>
<dbReference type="RefSeq" id="WP_068893810.1">
    <property type="nucleotide sequence ID" value="NZ_BMIY01000014.1"/>
</dbReference>
<comment type="subcellular location">
    <subcellularLocation>
        <location evidence="1 13">Cell inner membrane</location>
        <topology evidence="1 13">Single-pass membrane protein</topology>
        <orientation evidence="1 13">Periplasmic side</orientation>
    </subcellularLocation>
</comment>
<evidence type="ECO:0000256" key="11">
    <source>
        <dbReference type="ARBA" id="ARBA00023136"/>
    </source>
</evidence>
<proteinExistence type="inferred from homology"/>
<dbReference type="PANTHER" id="PTHR33446:SF8">
    <property type="entry name" value="PROTEIN TONB"/>
    <property type="match status" value="1"/>
</dbReference>
<dbReference type="PRINTS" id="PR01374">
    <property type="entry name" value="TONBPROTEIN"/>
</dbReference>
<dbReference type="EMBL" id="BMIY01000014">
    <property type="protein sequence ID" value="GFZ83542.1"/>
    <property type="molecule type" value="Genomic_DNA"/>
</dbReference>
<evidence type="ECO:0000256" key="12">
    <source>
        <dbReference type="ARBA" id="ARBA00025849"/>
    </source>
</evidence>
<evidence type="ECO:0000256" key="1">
    <source>
        <dbReference type="ARBA" id="ARBA00004383"/>
    </source>
</evidence>
<protein>
    <recommendedName>
        <fullName evidence="3 13">Protein TonB</fullName>
    </recommendedName>
</protein>
<keyword evidence="6 13" id="KW-0997">Cell inner membrane</keyword>
<gene>
    <name evidence="16" type="ORF">GCM10011403_28960</name>
</gene>
<keyword evidence="17" id="KW-1185">Reference proteome</keyword>
<dbReference type="OrthoDB" id="1628901at2"/>
<dbReference type="GO" id="GO:0031992">
    <property type="term" value="F:energy transducer activity"/>
    <property type="evidence" value="ECO:0007669"/>
    <property type="project" value="InterPro"/>
</dbReference>
<evidence type="ECO:0000256" key="8">
    <source>
        <dbReference type="ARBA" id="ARBA00022737"/>
    </source>
</evidence>
<keyword evidence="8" id="KW-0677">Repeat</keyword>
<comment type="caution">
    <text evidence="16">The sequence shown here is derived from an EMBL/GenBank/DDBJ whole genome shotgun (WGS) entry which is preliminary data.</text>
</comment>
<keyword evidence="11" id="KW-0472">Membrane</keyword>
<keyword evidence="14" id="KW-0732">Signal</keyword>
<evidence type="ECO:0000256" key="14">
    <source>
        <dbReference type="SAM" id="SignalP"/>
    </source>
</evidence>
<dbReference type="InterPro" id="IPR037682">
    <property type="entry name" value="TonB_C"/>
</dbReference>
<evidence type="ECO:0000256" key="6">
    <source>
        <dbReference type="ARBA" id="ARBA00022519"/>
    </source>
</evidence>
<reference evidence="16" key="2">
    <citation type="submission" date="2020-09" db="EMBL/GenBank/DDBJ databases">
        <authorList>
            <person name="Sun Q."/>
            <person name="Zhou Y."/>
        </authorList>
    </citation>
    <scope>NUCLEOTIDE SEQUENCE</scope>
    <source>
        <strain evidence="16">CGMCC 1.15425</strain>
    </source>
</reference>
<evidence type="ECO:0000313" key="17">
    <source>
        <dbReference type="Proteomes" id="UP000627715"/>
    </source>
</evidence>
<dbReference type="InterPro" id="IPR051045">
    <property type="entry name" value="TonB-dependent_transducer"/>
</dbReference>
<comment type="function">
    <text evidence="13">Interacts with outer membrane receptor proteins that carry out high-affinity binding and energy dependent uptake into the periplasmic space of specific substrates. It could act to transduce energy from the cytoplasmic membrane to specific energy-requiring processes in the outer membrane, resulting in the release into the periplasm of ligands bound by these outer membrane proteins.</text>
</comment>
<evidence type="ECO:0000256" key="10">
    <source>
        <dbReference type="ARBA" id="ARBA00022989"/>
    </source>
</evidence>
<accession>A0A916QM27</accession>
<dbReference type="GO" id="GO:0015031">
    <property type="term" value="P:protein transport"/>
    <property type="evidence" value="ECO:0007669"/>
    <property type="project" value="UniProtKB-UniRule"/>
</dbReference>
<dbReference type="GO" id="GO:0055085">
    <property type="term" value="P:transmembrane transport"/>
    <property type="evidence" value="ECO:0007669"/>
    <property type="project" value="InterPro"/>
</dbReference>
<dbReference type="InterPro" id="IPR003538">
    <property type="entry name" value="TonB"/>
</dbReference>
<keyword evidence="9 13" id="KW-0653">Protein transport</keyword>
<keyword evidence="13" id="KW-0735">Signal-anchor</keyword>
<evidence type="ECO:0000256" key="7">
    <source>
        <dbReference type="ARBA" id="ARBA00022692"/>
    </source>
</evidence>
<organism evidence="16 17">
    <name type="scientific">Pseudohongiella nitratireducens</name>
    <dbReference type="NCBI Taxonomy" id="1768907"/>
    <lineage>
        <taxon>Bacteria</taxon>
        <taxon>Pseudomonadati</taxon>
        <taxon>Pseudomonadota</taxon>
        <taxon>Gammaproteobacteria</taxon>
        <taxon>Pseudomonadales</taxon>
        <taxon>Pseudohongiellaceae</taxon>
        <taxon>Pseudohongiella</taxon>
    </lineage>
</organism>
<feature type="domain" description="TonB C-terminal" evidence="15">
    <location>
        <begin position="36"/>
        <end position="127"/>
    </location>
</feature>
<sequence>MKSSILAKLPEAAAILCVASGVMMASSASADSLEYYSSKSLRAITAPAPEYPQHAEMSGIEGYTLVEFTVNPDGSVAEPAIRESSAYLFGRAAVDALENWKFEPVFAGGENAVPVRSVMRFSFVGQE</sequence>
<dbReference type="GO" id="GO:0098797">
    <property type="term" value="C:plasma membrane protein complex"/>
    <property type="evidence" value="ECO:0007669"/>
    <property type="project" value="TreeGrafter"/>
</dbReference>
<dbReference type="NCBIfam" id="TIGR01352">
    <property type="entry name" value="tonB_Cterm"/>
    <property type="match status" value="1"/>
</dbReference>
<evidence type="ECO:0000256" key="13">
    <source>
        <dbReference type="RuleBase" id="RU362123"/>
    </source>
</evidence>
<name>A0A916QM27_9GAMM</name>
<evidence type="ECO:0000259" key="15">
    <source>
        <dbReference type="PROSITE" id="PS52015"/>
    </source>
</evidence>